<evidence type="ECO:0000313" key="2">
    <source>
        <dbReference type="Proteomes" id="UP000184314"/>
    </source>
</evidence>
<dbReference type="AlphaFoldDB" id="A0A1M6U490"/>
<protein>
    <submittedName>
        <fullName evidence="1">Uncharacterized protein</fullName>
    </submittedName>
</protein>
<proteinExistence type="predicted"/>
<gene>
    <name evidence="1" type="ORF">SAMN04488007_3478</name>
</gene>
<name>A0A1M6U490_9FLAO</name>
<reference evidence="2" key="1">
    <citation type="submission" date="2016-11" db="EMBL/GenBank/DDBJ databases">
        <authorList>
            <person name="Varghese N."/>
            <person name="Submissions S."/>
        </authorList>
    </citation>
    <scope>NUCLEOTIDE SEQUENCE [LARGE SCALE GENOMIC DNA]</scope>
    <source>
        <strain evidence="2">DSM 16478</strain>
    </source>
</reference>
<keyword evidence="2" id="KW-1185">Reference proteome</keyword>
<sequence length="282" mass="33860">MFNKIFKYLKENFTIDQEGLIELERFFDSLNKSTVKLEMKMEQIGEKYKFSKLNDLKTPKEYDRTNTLYFWRELCEFPMSIALDEEEIDKEFMLFIDEDDIYSPYFESDNGDLSNVCYDIYHSWVAFIFQKLKLYNNGIPMGITVNSDIVSYYFNDFSYYNFSNYHQLYDTKEEVSRPYKRNLTIEEIFIRTHFIQFPYKRITLTSSNKNIKQIAELVESKIKISQIDLLTGETNNQEEKKLELGSQYERKEGSDIDFLIRLFESTVNGEMIFDLNESNYEK</sequence>
<dbReference type="STRING" id="228958.SAMN04488007_3478"/>
<organism evidence="1 2">
    <name type="scientific">Maribacter aquivivus</name>
    <dbReference type="NCBI Taxonomy" id="228958"/>
    <lineage>
        <taxon>Bacteria</taxon>
        <taxon>Pseudomonadati</taxon>
        <taxon>Bacteroidota</taxon>
        <taxon>Flavobacteriia</taxon>
        <taxon>Flavobacteriales</taxon>
        <taxon>Flavobacteriaceae</taxon>
        <taxon>Maribacter</taxon>
    </lineage>
</organism>
<evidence type="ECO:0000313" key="1">
    <source>
        <dbReference type="EMBL" id="SHK63979.1"/>
    </source>
</evidence>
<dbReference type="Proteomes" id="UP000184314">
    <property type="component" value="Unassembled WGS sequence"/>
</dbReference>
<dbReference type="EMBL" id="FQZX01000003">
    <property type="protein sequence ID" value="SHK63979.1"/>
    <property type="molecule type" value="Genomic_DNA"/>
</dbReference>
<accession>A0A1M6U490</accession>
<dbReference type="RefSeq" id="WP_073246561.1">
    <property type="nucleotide sequence ID" value="NZ_FQZX01000003.1"/>
</dbReference>